<feature type="non-terminal residue" evidence="3">
    <location>
        <position position="113"/>
    </location>
</feature>
<sequence length="113" mass="12096">MGNEAIGWGALAAGCQGFFGYPITPQNEATEWFAREFPARGRVFVQTSSETASINWLYGGACIGARVMTSTSSPGWALMQETLSHMINTEVPCVVVLVQRGGPGQGTTRHAQM</sequence>
<protein>
    <submittedName>
        <fullName evidence="3">3-methyl-2-oxobutanoate dehydrogenase subunit beta</fullName>
    </submittedName>
</protein>
<proteinExistence type="predicted"/>
<dbReference type="Pfam" id="PF01855">
    <property type="entry name" value="POR_N"/>
    <property type="match status" value="1"/>
</dbReference>
<organism evidence="3 4">
    <name type="scientific">Tectimicrobiota bacterium</name>
    <dbReference type="NCBI Taxonomy" id="2528274"/>
    <lineage>
        <taxon>Bacteria</taxon>
        <taxon>Pseudomonadati</taxon>
        <taxon>Nitrospinota/Tectimicrobiota group</taxon>
        <taxon>Candidatus Tectimicrobiota</taxon>
    </lineage>
</organism>
<dbReference type="InterPro" id="IPR002880">
    <property type="entry name" value="Pyrv_Fd/Flavodoxin_OxRdtase_N"/>
</dbReference>
<dbReference type="InterPro" id="IPR052368">
    <property type="entry name" value="2-oxoacid_oxidoreductase"/>
</dbReference>
<evidence type="ECO:0000259" key="2">
    <source>
        <dbReference type="Pfam" id="PF01855"/>
    </source>
</evidence>
<dbReference type="SUPFAM" id="SSF52518">
    <property type="entry name" value="Thiamin diphosphate-binding fold (THDP-binding)"/>
    <property type="match status" value="1"/>
</dbReference>
<evidence type="ECO:0000256" key="1">
    <source>
        <dbReference type="ARBA" id="ARBA00023002"/>
    </source>
</evidence>
<dbReference type="PANTHER" id="PTHR43088">
    <property type="entry name" value="SUBUNIT OF PYRUVATE:FLAVODOXIN OXIDOREDUCTASE-RELATED"/>
    <property type="match status" value="1"/>
</dbReference>
<dbReference type="PANTHER" id="PTHR43088:SF1">
    <property type="entry name" value="SUBUNIT OF PYRUVATE:FLAVODOXIN OXIDOREDUCTASE"/>
    <property type="match status" value="1"/>
</dbReference>
<dbReference type="InterPro" id="IPR029061">
    <property type="entry name" value="THDP-binding"/>
</dbReference>
<dbReference type="CDD" id="cd07034">
    <property type="entry name" value="TPP_PYR_PFOR_IOR-alpha_like"/>
    <property type="match status" value="1"/>
</dbReference>
<dbReference type="Proteomes" id="UP000769766">
    <property type="component" value="Unassembled WGS sequence"/>
</dbReference>
<evidence type="ECO:0000313" key="3">
    <source>
        <dbReference type="EMBL" id="MBI2876603.1"/>
    </source>
</evidence>
<accession>A0A932CNE6</accession>
<dbReference type="GO" id="GO:0016491">
    <property type="term" value="F:oxidoreductase activity"/>
    <property type="evidence" value="ECO:0007669"/>
    <property type="project" value="UniProtKB-KW"/>
</dbReference>
<reference evidence="3" key="1">
    <citation type="submission" date="2020-07" db="EMBL/GenBank/DDBJ databases">
        <title>Huge and variable diversity of episymbiotic CPR bacteria and DPANN archaea in groundwater ecosystems.</title>
        <authorList>
            <person name="He C.Y."/>
            <person name="Keren R."/>
            <person name="Whittaker M."/>
            <person name="Farag I.F."/>
            <person name="Doudna J."/>
            <person name="Cate J.H.D."/>
            <person name="Banfield J.F."/>
        </authorList>
    </citation>
    <scope>NUCLEOTIDE SEQUENCE</scope>
    <source>
        <strain evidence="3">NC_groundwater_672_Ag_B-0.1um_62_36</strain>
    </source>
</reference>
<name>A0A932CNE6_UNCTE</name>
<evidence type="ECO:0000313" key="4">
    <source>
        <dbReference type="Proteomes" id="UP000769766"/>
    </source>
</evidence>
<feature type="domain" description="Pyruvate flavodoxin/ferredoxin oxidoreductase pyrimidine binding" evidence="2">
    <location>
        <begin position="9"/>
        <end position="107"/>
    </location>
</feature>
<dbReference type="Gene3D" id="3.40.50.970">
    <property type="match status" value="1"/>
</dbReference>
<dbReference type="AlphaFoldDB" id="A0A932CNE6"/>
<keyword evidence="1" id="KW-0560">Oxidoreductase</keyword>
<dbReference type="EMBL" id="JACPRF010000212">
    <property type="protein sequence ID" value="MBI2876603.1"/>
    <property type="molecule type" value="Genomic_DNA"/>
</dbReference>
<comment type="caution">
    <text evidence="3">The sequence shown here is derived from an EMBL/GenBank/DDBJ whole genome shotgun (WGS) entry which is preliminary data.</text>
</comment>
<gene>
    <name evidence="3" type="ORF">HYY20_06955</name>
</gene>